<dbReference type="PRINTS" id="PR01039">
    <property type="entry name" value="TRNASYNTHTRP"/>
</dbReference>
<keyword evidence="6 10" id="KW-0648">Protein biosynthesis</keyword>
<dbReference type="Gene3D" id="3.40.50.620">
    <property type="entry name" value="HUPs"/>
    <property type="match status" value="1"/>
</dbReference>
<dbReference type="Pfam" id="PF00579">
    <property type="entry name" value="tRNA-synt_1b"/>
    <property type="match status" value="1"/>
</dbReference>
<evidence type="ECO:0000256" key="3">
    <source>
        <dbReference type="ARBA" id="ARBA00022598"/>
    </source>
</evidence>
<dbReference type="InterPro" id="IPR014729">
    <property type="entry name" value="Rossmann-like_a/b/a_fold"/>
</dbReference>
<keyword evidence="3 10" id="KW-0436">Ligase</keyword>
<reference evidence="12" key="1">
    <citation type="submission" date="2017-09" db="EMBL/GenBank/DDBJ databases">
        <title>Depth-based differentiation of microbial function through sediment-hosted aquifers and enrichment of novel symbionts in the deep terrestrial subsurface.</title>
        <authorList>
            <person name="Probst A.J."/>
            <person name="Ladd B."/>
            <person name="Jarett J.K."/>
            <person name="Geller-Mcgrath D.E."/>
            <person name="Sieber C.M.K."/>
            <person name="Emerson J.B."/>
            <person name="Anantharaman K."/>
            <person name="Thomas B.C."/>
            <person name="Malmstrom R."/>
            <person name="Stieglmeier M."/>
            <person name="Klingl A."/>
            <person name="Woyke T."/>
            <person name="Ryan C.M."/>
            <person name="Banfield J.F."/>
        </authorList>
    </citation>
    <scope>NUCLEOTIDE SEQUENCE [LARGE SCALE GENOMIC DNA]</scope>
</reference>
<evidence type="ECO:0000313" key="11">
    <source>
        <dbReference type="EMBL" id="PIR93822.1"/>
    </source>
</evidence>
<evidence type="ECO:0000256" key="10">
    <source>
        <dbReference type="RuleBase" id="RU363036"/>
    </source>
</evidence>
<protein>
    <recommendedName>
        <fullName evidence="2 9">Tryptophan--tRNA ligase</fullName>
        <ecNumber evidence="2 9">6.1.1.2</ecNumber>
    </recommendedName>
</protein>
<name>A0A2H0V423_9BACT</name>
<comment type="caution">
    <text evidence="11">The sequence shown here is derived from an EMBL/GenBank/DDBJ whole genome shotgun (WGS) entry which is preliminary data.</text>
</comment>
<dbReference type="GO" id="GO:0005524">
    <property type="term" value="F:ATP binding"/>
    <property type="evidence" value="ECO:0007669"/>
    <property type="project" value="UniProtKB-KW"/>
</dbReference>
<organism evidence="11 12">
    <name type="scientific">Candidatus Falkowbacteria bacterium CG10_big_fil_rev_8_21_14_0_10_39_11</name>
    <dbReference type="NCBI Taxonomy" id="1974565"/>
    <lineage>
        <taxon>Bacteria</taxon>
        <taxon>Candidatus Falkowiibacteriota</taxon>
    </lineage>
</organism>
<proteinExistence type="inferred from homology"/>
<dbReference type="GO" id="GO:0004830">
    <property type="term" value="F:tryptophan-tRNA ligase activity"/>
    <property type="evidence" value="ECO:0007669"/>
    <property type="project" value="UniProtKB-UniRule"/>
</dbReference>
<dbReference type="EMBL" id="PFAP01000035">
    <property type="protein sequence ID" value="PIR93822.1"/>
    <property type="molecule type" value="Genomic_DNA"/>
</dbReference>
<dbReference type="InterPro" id="IPR050203">
    <property type="entry name" value="Trp-tRNA_synthetase"/>
</dbReference>
<gene>
    <name evidence="11" type="primary">trpS</name>
    <name evidence="11" type="ORF">COT97_04690</name>
</gene>
<evidence type="ECO:0000256" key="6">
    <source>
        <dbReference type="ARBA" id="ARBA00022917"/>
    </source>
</evidence>
<keyword evidence="5 10" id="KW-0067">ATP-binding</keyword>
<evidence type="ECO:0000256" key="1">
    <source>
        <dbReference type="ARBA" id="ARBA00005594"/>
    </source>
</evidence>
<dbReference type="Proteomes" id="UP000229901">
    <property type="component" value="Unassembled WGS sequence"/>
</dbReference>
<keyword evidence="4 10" id="KW-0547">Nucleotide-binding</keyword>
<evidence type="ECO:0000256" key="2">
    <source>
        <dbReference type="ARBA" id="ARBA00013161"/>
    </source>
</evidence>
<dbReference type="FunFam" id="1.10.240.10:FF:000005">
    <property type="entry name" value="Tryptophan--tRNA ligase"/>
    <property type="match status" value="1"/>
</dbReference>
<evidence type="ECO:0000256" key="5">
    <source>
        <dbReference type="ARBA" id="ARBA00022840"/>
    </source>
</evidence>
<keyword evidence="7 10" id="KW-0030">Aminoacyl-tRNA synthetase</keyword>
<evidence type="ECO:0000256" key="9">
    <source>
        <dbReference type="NCBIfam" id="TIGR00233"/>
    </source>
</evidence>
<dbReference type="CDD" id="cd00806">
    <property type="entry name" value="TrpRS_core"/>
    <property type="match status" value="1"/>
</dbReference>
<dbReference type="GO" id="GO:0006436">
    <property type="term" value="P:tryptophanyl-tRNA aminoacylation"/>
    <property type="evidence" value="ECO:0007669"/>
    <property type="project" value="UniProtKB-UniRule"/>
</dbReference>
<dbReference type="PANTHER" id="PTHR43766:SF1">
    <property type="entry name" value="TRYPTOPHAN--TRNA LIGASE, MITOCHONDRIAL"/>
    <property type="match status" value="1"/>
</dbReference>
<evidence type="ECO:0000256" key="8">
    <source>
        <dbReference type="ARBA" id="ARBA00049929"/>
    </source>
</evidence>
<dbReference type="AlphaFoldDB" id="A0A2H0V423"/>
<accession>A0A2H0V423</accession>
<evidence type="ECO:0000313" key="12">
    <source>
        <dbReference type="Proteomes" id="UP000229901"/>
    </source>
</evidence>
<dbReference type="Gene3D" id="1.10.240.10">
    <property type="entry name" value="Tyrosyl-Transfer RNA Synthetase"/>
    <property type="match status" value="1"/>
</dbReference>
<dbReference type="NCBIfam" id="TIGR00233">
    <property type="entry name" value="trpS"/>
    <property type="match status" value="1"/>
</dbReference>
<evidence type="ECO:0000256" key="7">
    <source>
        <dbReference type="ARBA" id="ARBA00023146"/>
    </source>
</evidence>
<comment type="similarity">
    <text evidence="1 10">Belongs to the class-I aminoacyl-tRNA synthetase family.</text>
</comment>
<dbReference type="InterPro" id="IPR002306">
    <property type="entry name" value="Trp-tRNA-ligase"/>
</dbReference>
<evidence type="ECO:0000256" key="4">
    <source>
        <dbReference type="ARBA" id="ARBA00022741"/>
    </source>
</evidence>
<dbReference type="GO" id="GO:0005829">
    <property type="term" value="C:cytosol"/>
    <property type="evidence" value="ECO:0007669"/>
    <property type="project" value="TreeGrafter"/>
</dbReference>
<sequence length="341" mass="37409">MEANMNDQKQKEVVLSGIRATGSIHLGNYSGAIQQFVKFQDDPDVDCFFFIANLHSITEKIEPDLVLKGTRDITRVFLAAGLDPEKSTIYAQSSIPELCELSWLFNCMVTVPTVANMPHFKEKKDLMQSRGTKETAGLLTYPILMAADILGVNGTIVPVGKDQEYHVELARDIARSFNSKFGDLFTLPAASIGDFIPSLQGSGKMGKSSGGQTIAINIAADELKKIVLTAMTDPARARRTDPGDPRNCNVASYHHIFSSTDEVTWAEAGCMNASIGCIDCKKVVLKNLEALIAPLRERYEEVARIPDKEIDEILHEGGIKARKIVMAVVGEAKERMGLPFF</sequence>
<dbReference type="PANTHER" id="PTHR43766">
    <property type="entry name" value="TRYPTOPHAN--TRNA LIGASE, MITOCHONDRIAL"/>
    <property type="match status" value="1"/>
</dbReference>
<comment type="catalytic activity">
    <reaction evidence="8">
        <text>tRNA(Trp) + L-tryptophan + ATP = L-tryptophyl-tRNA(Trp) + AMP + diphosphate + H(+)</text>
        <dbReference type="Rhea" id="RHEA:24080"/>
        <dbReference type="Rhea" id="RHEA-COMP:9671"/>
        <dbReference type="Rhea" id="RHEA-COMP:9705"/>
        <dbReference type="ChEBI" id="CHEBI:15378"/>
        <dbReference type="ChEBI" id="CHEBI:30616"/>
        <dbReference type="ChEBI" id="CHEBI:33019"/>
        <dbReference type="ChEBI" id="CHEBI:57912"/>
        <dbReference type="ChEBI" id="CHEBI:78442"/>
        <dbReference type="ChEBI" id="CHEBI:78535"/>
        <dbReference type="ChEBI" id="CHEBI:456215"/>
        <dbReference type="EC" id="6.1.1.2"/>
    </reaction>
</comment>
<dbReference type="EC" id="6.1.1.2" evidence="2 9"/>
<dbReference type="InterPro" id="IPR002305">
    <property type="entry name" value="aa-tRNA-synth_Ic"/>
</dbReference>
<dbReference type="SUPFAM" id="SSF52374">
    <property type="entry name" value="Nucleotidylyl transferase"/>
    <property type="match status" value="1"/>
</dbReference>